<protein>
    <submittedName>
        <fullName evidence="2">Uncharacterized protein</fullName>
    </submittedName>
</protein>
<feature type="region of interest" description="Disordered" evidence="1">
    <location>
        <begin position="599"/>
        <end position="637"/>
    </location>
</feature>
<reference evidence="2" key="1">
    <citation type="submission" date="2015-08" db="EMBL/GenBank/DDBJ databases">
        <authorList>
            <person name="Babu N.S."/>
            <person name="Beckwith C.J."/>
            <person name="Beseler K.G."/>
            <person name="Brison A."/>
            <person name="Carone J.V."/>
            <person name="Caskin T.P."/>
            <person name="Diamond M."/>
            <person name="Durham M.E."/>
            <person name="Foxe J.M."/>
            <person name="Go M."/>
            <person name="Henderson B.A."/>
            <person name="Jones I.B."/>
            <person name="McGettigan J.A."/>
            <person name="Micheletti S.J."/>
            <person name="Nasrallah M.E."/>
            <person name="Ortiz D."/>
            <person name="Piller C.R."/>
            <person name="Privatt S.R."/>
            <person name="Schneider S.L."/>
            <person name="Sharp S."/>
            <person name="Smith T.C."/>
            <person name="Stanton J.D."/>
            <person name="Ullery H.E."/>
            <person name="Wilson R.J."/>
            <person name="Serrano M.G."/>
            <person name="Buck G."/>
            <person name="Lee V."/>
            <person name="Wang Y."/>
            <person name="Carvalho R."/>
            <person name="Voegtly L."/>
            <person name="Shi R."/>
            <person name="Duckworth R."/>
            <person name="Johnson A."/>
            <person name="Loviza R."/>
            <person name="Walstead R."/>
            <person name="Shah Z."/>
            <person name="Kiflezghi M."/>
            <person name="Wade K."/>
            <person name="Ball S.L."/>
            <person name="Bradley K.W."/>
            <person name="Asai D.J."/>
            <person name="Bowman C.A."/>
            <person name="Russell D.A."/>
            <person name="Pope W.H."/>
            <person name="Jacobs-Sera D."/>
            <person name="Hendrix R.W."/>
            <person name="Hatfull G.F."/>
        </authorList>
    </citation>
    <scope>NUCLEOTIDE SEQUENCE [LARGE SCALE GENOMIC DNA]</scope>
</reference>
<dbReference type="PANTHER" id="PTHR46528">
    <property type="entry name" value="PROTEIN SON"/>
    <property type="match status" value="1"/>
</dbReference>
<gene>
    <name evidence="2" type="ORF">CHUDEA1_3850</name>
</gene>
<dbReference type="GO" id="GO:0003723">
    <property type="term" value="F:RNA binding"/>
    <property type="evidence" value="ECO:0007669"/>
    <property type="project" value="InterPro"/>
</dbReference>
<feature type="compositionally biased region" description="Polar residues" evidence="1">
    <location>
        <begin position="708"/>
        <end position="720"/>
    </location>
</feature>
<evidence type="ECO:0000256" key="1">
    <source>
        <dbReference type="SAM" id="MobiDB-lite"/>
    </source>
</evidence>
<dbReference type="PANTHER" id="PTHR46528:SF1">
    <property type="entry name" value="PROTEIN SON"/>
    <property type="match status" value="1"/>
</dbReference>
<feature type="compositionally biased region" description="Low complexity" evidence="1">
    <location>
        <begin position="740"/>
        <end position="751"/>
    </location>
</feature>
<dbReference type="InterPro" id="IPR032922">
    <property type="entry name" value="SON"/>
</dbReference>
<name>A0A0S4TAX7_CRYHO</name>
<feature type="compositionally biased region" description="Basic and acidic residues" evidence="1">
    <location>
        <begin position="606"/>
        <end position="637"/>
    </location>
</feature>
<dbReference type="GO" id="GO:0043484">
    <property type="term" value="P:regulation of RNA splicing"/>
    <property type="evidence" value="ECO:0007669"/>
    <property type="project" value="InterPro"/>
</dbReference>
<feature type="compositionally biased region" description="Basic and acidic residues" evidence="1">
    <location>
        <begin position="473"/>
        <end position="503"/>
    </location>
</feature>
<dbReference type="VEuPathDB" id="CryptoDB:Chro.10432"/>
<dbReference type="Proteomes" id="UP000199752">
    <property type="component" value="Chromosome 1"/>
</dbReference>
<dbReference type="EMBL" id="LN877947">
    <property type="protein sequence ID" value="CUV04346.1"/>
    <property type="molecule type" value="Genomic_DNA"/>
</dbReference>
<feature type="region of interest" description="Disordered" evidence="1">
    <location>
        <begin position="708"/>
        <end position="794"/>
    </location>
</feature>
<feature type="compositionally biased region" description="Basic residues" evidence="1">
    <location>
        <begin position="504"/>
        <end position="517"/>
    </location>
</feature>
<dbReference type="AlphaFoldDB" id="A0A0S4TAX7"/>
<evidence type="ECO:0000313" key="2">
    <source>
        <dbReference type="EMBL" id="CUV04346.1"/>
    </source>
</evidence>
<dbReference type="VEuPathDB" id="CryptoDB:ChTU502y2012_376g0010"/>
<dbReference type="VEuPathDB" id="CryptoDB:GY17_00001400"/>
<sequence>MKSTRIKTFIFAIYFFALFFNNIFQIKAAEAPDGNSSDDLSEEHVTHIAETSNPIYALVDSLVVNYYERNLFAEFILVELSIYISLLLKLLALVNPEDVEDGYLPLKHFFVSFLLNSTFERRKNMVSKEKIEKLEQSSRGKYVELRDKLSQQMHGNSVKLFDTALTNKDEIQENIDFLLNMLLVLFEYGIERFLGSAAITLFSFFDSFSLVLTDFSNIFSSSPRKEISSRFISNKDFVSYVDFDFCYNRVESGSLQENVVNSAQEQFTNQIIDSSSPNIEELCKIKEILLTALDLLKTGLFIVFIFERSTFYGFLSQIHDKELKIKKELEKINCDGLSEQKYLELKVDARNLFDIGGVHSNNLVIECYDECLPKETLTSSMASVYKSLLSAMLVLRNYETTTFGVDFLKLLFEIVLTLFEEYTKKCAQQIKKIRSLAEVEVQNLQISTVKEKFKMRKELYKQSLMVQAEIERKENKERKLREKKVKEEKERLERERLSEANKNKEKKPRKKKTKPKKVFPIVEDSTTDTSKEDVGEAQTSASSYASQEVSSKAKEQVCRPKLNRKEEKLRKLLKEEQKSLQREEVKKTILEQKCSNISTRKRKQGERKIKNENRREKEERERLEEKEREMEREREKRERMKHSNYMYTLLNSISAIEGLFAEAEKSRASISGLISFVFQIISEEKVETEEASSEKGISDMFASLSVSETVTPQQQASGLSRTGMELGARPKTSVGGPKPRSSSSSSSSSKSSARRRSKSRSRSRRSSRSRARSSRSRARSSRSRGRSRSRDKSSEVRALTFDGFEVPDSIFSSTVHEDPNKSSKFLKYFQVVNGLDSQDSSVFEQKYLEYEQQLIDLSVITQDSLEDEILNSLELCGNLIQTLHTVVIPLVRGKELMYLQLLERAFVKFFIKFLIFLQQKKDE</sequence>
<feature type="compositionally biased region" description="Low complexity" evidence="1">
    <location>
        <begin position="540"/>
        <end position="550"/>
    </location>
</feature>
<accession>A0A0S4TAX7</accession>
<dbReference type="GO" id="GO:0051726">
    <property type="term" value="P:regulation of cell cycle"/>
    <property type="evidence" value="ECO:0007669"/>
    <property type="project" value="InterPro"/>
</dbReference>
<feature type="region of interest" description="Disordered" evidence="1">
    <location>
        <begin position="473"/>
        <end position="559"/>
    </location>
</feature>
<proteinExistence type="predicted"/>
<feature type="compositionally biased region" description="Basic residues" evidence="1">
    <location>
        <begin position="752"/>
        <end position="787"/>
    </location>
</feature>
<organism evidence="2">
    <name type="scientific">Cryptosporidium hominis</name>
    <dbReference type="NCBI Taxonomy" id="237895"/>
    <lineage>
        <taxon>Eukaryota</taxon>
        <taxon>Sar</taxon>
        <taxon>Alveolata</taxon>
        <taxon>Apicomplexa</taxon>
        <taxon>Conoidasida</taxon>
        <taxon>Coccidia</taxon>
        <taxon>Eucoccidiorida</taxon>
        <taxon>Eimeriorina</taxon>
        <taxon>Cryptosporidiidae</taxon>
        <taxon>Cryptosporidium</taxon>
    </lineage>
</organism>
<dbReference type="VEuPathDB" id="CryptoDB:CHUDEA1_3850"/>